<evidence type="ECO:0000256" key="2">
    <source>
        <dbReference type="SAM" id="Phobius"/>
    </source>
</evidence>
<feature type="region of interest" description="Disordered" evidence="1">
    <location>
        <begin position="63"/>
        <end position="151"/>
    </location>
</feature>
<gene>
    <name evidence="3" type="ORF">JMUB3870_0532</name>
</gene>
<evidence type="ECO:0000313" key="3">
    <source>
        <dbReference type="EMBL" id="BBM44425.1"/>
    </source>
</evidence>
<dbReference type="RefSeq" id="WP_026748531.1">
    <property type="nucleotide sequence ID" value="NZ_AP019831.1"/>
</dbReference>
<feature type="transmembrane region" description="Helical" evidence="2">
    <location>
        <begin position="12"/>
        <end position="32"/>
    </location>
</feature>
<protein>
    <submittedName>
        <fullName evidence="3">Uncharacterized protein</fullName>
    </submittedName>
</protein>
<keyword evidence="2" id="KW-0472">Membrane</keyword>
<sequence>MSENKNNIIKILITIIISLSMIIVFSGIFYILNMQSKIADLEQKQEEQLKQQLQTPNISVVETAQPQTNSETEIKKTEQQSSSNKINLRKNKKNITSTQKQQPNSNEKEIERIIDETINKIDRQNNNSNSNQNYKKEEDKLTRNIESVMGE</sequence>
<dbReference type="Proteomes" id="UP000422644">
    <property type="component" value="Chromosome"/>
</dbReference>
<keyword evidence="2" id="KW-1133">Transmembrane helix</keyword>
<organism evidence="3 4">
    <name type="scientific">Leptotrichia trevisanii</name>
    <dbReference type="NCBI Taxonomy" id="109328"/>
    <lineage>
        <taxon>Bacteria</taxon>
        <taxon>Fusobacteriati</taxon>
        <taxon>Fusobacteriota</taxon>
        <taxon>Fusobacteriia</taxon>
        <taxon>Fusobacteriales</taxon>
        <taxon>Leptotrichiaceae</taxon>
        <taxon>Leptotrichia</taxon>
    </lineage>
</organism>
<evidence type="ECO:0000256" key="1">
    <source>
        <dbReference type="SAM" id="MobiDB-lite"/>
    </source>
</evidence>
<feature type="compositionally biased region" description="Basic and acidic residues" evidence="1">
    <location>
        <begin position="106"/>
        <end position="123"/>
    </location>
</feature>
<name>A0A510K1H7_9FUSO</name>
<feature type="compositionally biased region" description="Low complexity" evidence="1">
    <location>
        <begin position="124"/>
        <end position="133"/>
    </location>
</feature>
<dbReference type="AlphaFoldDB" id="A0A510K1H7"/>
<dbReference type="EMBL" id="AP019831">
    <property type="protein sequence ID" value="BBM44425.1"/>
    <property type="molecule type" value="Genomic_DNA"/>
</dbReference>
<proteinExistence type="predicted"/>
<reference evidence="3 4" key="1">
    <citation type="submission" date="2019-07" db="EMBL/GenBank/DDBJ databases">
        <title>Complete Genome Sequence of Leptotrichia trevisanii Strain JMUB3870.</title>
        <authorList>
            <person name="Watanabe S."/>
            <person name="Cui L."/>
        </authorList>
    </citation>
    <scope>NUCLEOTIDE SEQUENCE [LARGE SCALE GENOMIC DNA]</scope>
    <source>
        <strain evidence="3 4">JMUB3870</strain>
    </source>
</reference>
<keyword evidence="4" id="KW-1185">Reference proteome</keyword>
<keyword evidence="2" id="KW-0812">Transmembrane</keyword>
<accession>A0A510K1H7</accession>
<feature type="compositionally biased region" description="Basic and acidic residues" evidence="1">
    <location>
        <begin position="134"/>
        <end position="143"/>
    </location>
</feature>
<evidence type="ECO:0000313" key="4">
    <source>
        <dbReference type="Proteomes" id="UP000422644"/>
    </source>
</evidence>
<feature type="compositionally biased region" description="Polar residues" evidence="1">
    <location>
        <begin position="95"/>
        <end position="105"/>
    </location>
</feature>